<evidence type="ECO:0000259" key="2">
    <source>
        <dbReference type="Pfam" id="PF25390"/>
    </source>
</evidence>
<reference evidence="3 6" key="2">
    <citation type="submission" date="2019-07" db="EMBL/GenBank/DDBJ databases">
        <title>Whole genome shotgun sequence of Myxococcus fulvus NBRC 100333.</title>
        <authorList>
            <person name="Hosoyama A."/>
            <person name="Uohara A."/>
            <person name="Ohji S."/>
            <person name="Ichikawa N."/>
        </authorList>
    </citation>
    <scope>NUCLEOTIDE SEQUENCE [LARGE SCALE GENOMIC DNA]</scope>
    <source>
        <strain evidence="3 6">NBRC 100333</strain>
    </source>
</reference>
<dbReference type="Proteomes" id="UP000183760">
    <property type="component" value="Unassembled WGS sequence"/>
</dbReference>
<gene>
    <name evidence="3" type="ORF">MFU01_80390</name>
    <name evidence="4" type="ORF">SAMN05443572_11335</name>
</gene>
<dbReference type="PANTHER" id="PTHR22870">
    <property type="entry name" value="REGULATOR OF CHROMOSOME CONDENSATION"/>
    <property type="match status" value="1"/>
</dbReference>
<dbReference type="AlphaFoldDB" id="A0A511TI31"/>
<dbReference type="RefSeq" id="WP_074958330.1">
    <property type="nucleotide sequence ID" value="NZ_BJXR01000072.1"/>
</dbReference>
<dbReference type="InterPro" id="IPR058923">
    <property type="entry name" value="RCC1-like_dom"/>
</dbReference>
<comment type="caution">
    <text evidence="3">The sequence shown here is derived from an EMBL/GenBank/DDBJ whole genome shotgun (WGS) entry which is preliminary data.</text>
</comment>
<evidence type="ECO:0000313" key="5">
    <source>
        <dbReference type="Proteomes" id="UP000183760"/>
    </source>
</evidence>
<accession>A0A511TI31</accession>
<dbReference type="InterPro" id="IPR009091">
    <property type="entry name" value="RCC1/BLIP-II"/>
</dbReference>
<dbReference type="PROSITE" id="PS51257">
    <property type="entry name" value="PROKAR_LIPOPROTEIN"/>
    <property type="match status" value="1"/>
</dbReference>
<dbReference type="Proteomes" id="UP000321514">
    <property type="component" value="Unassembled WGS sequence"/>
</dbReference>
<dbReference type="PROSITE" id="PS50012">
    <property type="entry name" value="RCC1_3"/>
    <property type="match status" value="2"/>
</dbReference>
<dbReference type="InterPro" id="IPR000408">
    <property type="entry name" value="Reg_chr_condens"/>
</dbReference>
<evidence type="ECO:0000256" key="1">
    <source>
        <dbReference type="ARBA" id="ARBA00022737"/>
    </source>
</evidence>
<sequence>MSLLRPLLVSLAVVLLGCSGSPDDSGREDPPGEELVQEFTGDAGTPDAGDSLAGLTRIATAEYQLFYLVDGRVLGLGSNRAGQLGVGHSNPYNQVPPVDISLPQGLRFKDVAGGGFQSLALDTQGRVWTFGQNLYGQRGDGTTNDYPNRATTPNNGQPYLVLTDSTGATFDDVVAVRSALLFNMALKADGSVWVWGMSGTAIGNTLGIAGDGNTAPRNITRPTKVPLPQGVRITSFTTNDNSIFALDDTGKVWAWGGSSSAETLGTGRFNDYARPNSLSIPTRVKELAAGGSRWAVALDEAGDLWGWGLQGTFLGLGPPAGGWYPVATPRKLSFPEFGSRKIIRVTANGHATHVILDDGSLWGWGDSAMGEVGNGVMLDFATYHTPYQWDWSNYQKMVFRPAQVAPGVTFKALHNTAQSFYGYATATDGTLYSWGRNKTGVLGNGVLPTGDVAGRPDSWNVATATPVPAHRLTVGIPTPSK</sequence>
<evidence type="ECO:0000313" key="3">
    <source>
        <dbReference type="EMBL" id="GEN13002.1"/>
    </source>
</evidence>
<name>A0A511TI31_MYXFU</name>
<dbReference type="PANTHER" id="PTHR22870:SF408">
    <property type="entry name" value="OS09G0560450 PROTEIN"/>
    <property type="match status" value="1"/>
</dbReference>
<dbReference type="Gene3D" id="2.130.10.30">
    <property type="entry name" value="Regulator of chromosome condensation 1/beta-lactamase-inhibitor protein II"/>
    <property type="match status" value="2"/>
</dbReference>
<dbReference type="STRING" id="1334629.MFUL124B02_09895"/>
<protein>
    <submittedName>
        <fullName evidence="4">Alpha-tubulin suppressor</fullName>
    </submittedName>
</protein>
<keyword evidence="5" id="KW-1185">Reference proteome</keyword>
<dbReference type="Pfam" id="PF25390">
    <property type="entry name" value="WD40_RLD"/>
    <property type="match status" value="1"/>
</dbReference>
<reference evidence="4 5" key="1">
    <citation type="submission" date="2016-10" db="EMBL/GenBank/DDBJ databases">
        <authorList>
            <person name="Varghese N."/>
            <person name="Submissions S."/>
        </authorList>
    </citation>
    <scope>NUCLEOTIDE SEQUENCE [LARGE SCALE GENOMIC DNA]</scope>
    <source>
        <strain evidence="4 5">DSM 16525</strain>
    </source>
</reference>
<proteinExistence type="predicted"/>
<dbReference type="EMBL" id="FOIB01000013">
    <property type="protein sequence ID" value="SEU38367.1"/>
    <property type="molecule type" value="Genomic_DNA"/>
</dbReference>
<dbReference type="EMBL" id="BJXR01000072">
    <property type="protein sequence ID" value="GEN13002.1"/>
    <property type="molecule type" value="Genomic_DNA"/>
</dbReference>
<evidence type="ECO:0000313" key="6">
    <source>
        <dbReference type="Proteomes" id="UP000321514"/>
    </source>
</evidence>
<organism evidence="3 6">
    <name type="scientific">Myxococcus fulvus</name>
    <dbReference type="NCBI Taxonomy" id="33"/>
    <lineage>
        <taxon>Bacteria</taxon>
        <taxon>Pseudomonadati</taxon>
        <taxon>Myxococcota</taxon>
        <taxon>Myxococcia</taxon>
        <taxon>Myxococcales</taxon>
        <taxon>Cystobacterineae</taxon>
        <taxon>Myxococcaceae</taxon>
        <taxon>Myxococcus</taxon>
    </lineage>
</organism>
<evidence type="ECO:0000313" key="4">
    <source>
        <dbReference type="EMBL" id="SEU38367.1"/>
    </source>
</evidence>
<dbReference type="SUPFAM" id="SSF50985">
    <property type="entry name" value="RCC1/BLIP-II"/>
    <property type="match status" value="2"/>
</dbReference>
<dbReference type="PRINTS" id="PR00633">
    <property type="entry name" value="RCCNDNSATION"/>
</dbReference>
<keyword evidence="1" id="KW-0677">Repeat</keyword>
<feature type="domain" description="RCC1-like" evidence="2">
    <location>
        <begin position="73"/>
        <end position="445"/>
    </location>
</feature>
<dbReference type="InterPro" id="IPR051210">
    <property type="entry name" value="Ub_ligase/GEF_domain"/>
</dbReference>